<dbReference type="SUPFAM" id="SSF53474">
    <property type="entry name" value="alpha/beta-Hydrolases"/>
    <property type="match status" value="1"/>
</dbReference>
<protein>
    <submittedName>
        <fullName evidence="1">Dienelactone hydrolase family protein</fullName>
    </submittedName>
</protein>
<dbReference type="AlphaFoldDB" id="A0A1S2DS17"/>
<dbReference type="Pfam" id="PF01738">
    <property type="entry name" value="DLH"/>
    <property type="match status" value="1"/>
</dbReference>
<comment type="caution">
    <text evidence="1">The sequence shown here is derived from an EMBL/GenBank/DDBJ whole genome shotgun (WGS) entry which is preliminary data.</text>
</comment>
<proteinExistence type="predicted"/>
<dbReference type="EMBL" id="WPHU01000004">
    <property type="protein sequence ID" value="MVA56757.1"/>
    <property type="molecule type" value="Genomic_DNA"/>
</dbReference>
<dbReference type="InterPro" id="IPR002925">
    <property type="entry name" value="Dienelactn_hydro"/>
</dbReference>
<dbReference type="Gene3D" id="3.40.50.1820">
    <property type="entry name" value="alpha/beta hydrolase"/>
    <property type="match status" value="1"/>
</dbReference>
<dbReference type="Proteomes" id="UP000440716">
    <property type="component" value="Unassembled WGS sequence"/>
</dbReference>
<accession>A0A1S2DS17</accession>
<evidence type="ECO:0000313" key="1">
    <source>
        <dbReference type="EMBL" id="MVA56757.1"/>
    </source>
</evidence>
<dbReference type="InterPro" id="IPR029058">
    <property type="entry name" value="AB_hydrolase_fold"/>
</dbReference>
<reference evidence="1 2" key="1">
    <citation type="submission" date="2019-12" db="EMBL/GenBank/DDBJ databases">
        <title>Whole-genome sequencing of Allorhizobium vitis.</title>
        <authorList>
            <person name="Gan H.M."/>
            <person name="Szegedi E."/>
            <person name="Burr T."/>
            <person name="Savka M.A."/>
        </authorList>
    </citation>
    <scope>NUCLEOTIDE SEQUENCE [LARGE SCALE GENOMIC DNA]</scope>
    <source>
        <strain evidence="1 2">CG415</strain>
    </source>
</reference>
<dbReference type="InterPro" id="IPR050261">
    <property type="entry name" value="FrsA_esterase"/>
</dbReference>
<organism evidence="1 2">
    <name type="scientific">Agrobacterium vitis</name>
    <name type="common">Rhizobium vitis</name>
    <dbReference type="NCBI Taxonomy" id="373"/>
    <lineage>
        <taxon>Bacteria</taxon>
        <taxon>Pseudomonadati</taxon>
        <taxon>Pseudomonadota</taxon>
        <taxon>Alphaproteobacteria</taxon>
        <taxon>Hyphomicrobiales</taxon>
        <taxon>Rhizobiaceae</taxon>
        <taxon>Rhizobium/Agrobacterium group</taxon>
        <taxon>Agrobacterium</taxon>
    </lineage>
</organism>
<sequence length="234" mass="24151">MRGVERRYDAGDTDSVGYYAAGESATKTGVLLLHEAPGLGPHMRRRADMLASLGYHAFAADLYGAGQLVKEPAQARALVGALKAQPDLLLARVEAGLQALADAAQLDVGCIAVAGYCFGGWCGLELARSGVPVKSATVFHGALTSERGAAAINTSLMVCVGDADPFSPMSQIHGFQQDMSTAGVDYQLCLFGGVGHGFTDPDIHEAGPGFGYNAKADACSWGAFISLLGETPAA</sequence>
<evidence type="ECO:0000313" key="2">
    <source>
        <dbReference type="Proteomes" id="UP000440716"/>
    </source>
</evidence>
<gene>
    <name evidence="1" type="ORF">GOZ88_11620</name>
</gene>
<dbReference type="RefSeq" id="WP_070148257.1">
    <property type="nucleotide sequence ID" value="NZ_AP023270.1"/>
</dbReference>
<dbReference type="PANTHER" id="PTHR22946">
    <property type="entry name" value="DIENELACTONE HYDROLASE DOMAIN-CONTAINING PROTEIN-RELATED"/>
    <property type="match status" value="1"/>
</dbReference>
<dbReference type="GO" id="GO:0016787">
    <property type="term" value="F:hydrolase activity"/>
    <property type="evidence" value="ECO:0007669"/>
    <property type="project" value="UniProtKB-KW"/>
</dbReference>
<dbReference type="PANTHER" id="PTHR22946:SF0">
    <property type="entry name" value="DIENELACTONE HYDROLASE DOMAIN-CONTAINING PROTEIN"/>
    <property type="match status" value="1"/>
</dbReference>
<name>A0A1S2DS17_AGRVI</name>
<keyword evidence="1" id="KW-0378">Hydrolase</keyword>